<sequence length="433" mass="45945">MLEKVFKLSENQTTLRTEVLAGITTFMTMAYIIFVNPAILSDAGMPFGAVLVATCVSAAFATLLMGLLANYPFALAPGMGLNAYFTYSVVLGAGLSWQAALAAVFISGLIFLLLTLTRAREAIVNAIPMSLKLAVSAGIGLFIALIGFKNAGFIVPNENTLVALGDFSDPKVLLAAIGFVVTGLLVVKRVKGALLLGIIITTLIGIPMGITNIENFRLVSMPPSVAETFGAFRLGFKEVLDYGIIPIIFAFTFVDLFDTIGTLVGVSSKAGMLDERGHLPRASRALLADSLGTVVGSVMGTSTVTTYIESASGVAEGGRTGLTAVITALLFLVALFFSPLVGIIPGQATAPILIIVGIFMMEPVMKIDFTNYLEAIPAFLAIVMMPFTFSIAEGIVFGVLAYTILRFLAGRWQEVSLTMWVLTVLFVIRFFVG</sequence>
<dbReference type="GO" id="GO:0005886">
    <property type="term" value="C:plasma membrane"/>
    <property type="evidence" value="ECO:0007669"/>
    <property type="project" value="UniProtKB-SubCell"/>
</dbReference>
<feature type="transmembrane region" description="Helical" evidence="9">
    <location>
        <begin position="320"/>
        <end position="341"/>
    </location>
</feature>
<gene>
    <name evidence="10" type="ORF">KKC1_13330</name>
</gene>
<dbReference type="Pfam" id="PF00860">
    <property type="entry name" value="Xan_ur_permease"/>
    <property type="match status" value="1"/>
</dbReference>
<keyword evidence="5 8" id="KW-0812">Transmembrane</keyword>
<dbReference type="InterPro" id="IPR045018">
    <property type="entry name" value="Azg-like"/>
</dbReference>
<keyword evidence="11" id="KW-1185">Reference proteome</keyword>
<feature type="transmembrane region" description="Helical" evidence="9">
    <location>
        <begin position="194"/>
        <end position="213"/>
    </location>
</feature>
<keyword evidence="7 8" id="KW-0472">Membrane</keyword>
<dbReference type="PIRSF" id="PIRSF005353">
    <property type="entry name" value="PbuG"/>
    <property type="match status" value="1"/>
</dbReference>
<dbReference type="GO" id="GO:0005345">
    <property type="term" value="F:purine nucleobase transmembrane transporter activity"/>
    <property type="evidence" value="ECO:0007669"/>
    <property type="project" value="TreeGrafter"/>
</dbReference>
<name>A0A1Z5HRN6_9FIRM</name>
<dbReference type="EMBL" id="BDGJ01000060">
    <property type="protein sequence ID" value="GAW92174.1"/>
    <property type="molecule type" value="Genomic_DNA"/>
</dbReference>
<feature type="transmembrane region" description="Helical" evidence="9">
    <location>
        <begin position="286"/>
        <end position="308"/>
    </location>
</feature>
<dbReference type="PANTHER" id="PTHR43337">
    <property type="entry name" value="XANTHINE/URACIL PERMEASE C887.17-RELATED"/>
    <property type="match status" value="1"/>
</dbReference>
<feature type="transmembrane region" description="Helical" evidence="9">
    <location>
        <begin position="89"/>
        <end position="114"/>
    </location>
</feature>
<dbReference type="AlphaFoldDB" id="A0A1Z5HRN6"/>
<comment type="caution">
    <text evidence="10">The sequence shown here is derived from an EMBL/GenBank/DDBJ whole genome shotgun (WGS) entry which is preliminary data.</text>
</comment>
<dbReference type="OrthoDB" id="9808458at2"/>
<evidence type="ECO:0000256" key="9">
    <source>
        <dbReference type="SAM" id="Phobius"/>
    </source>
</evidence>
<feature type="transmembrane region" description="Helical" evidence="9">
    <location>
        <begin position="20"/>
        <end position="40"/>
    </location>
</feature>
<keyword evidence="3 8" id="KW-0813">Transport</keyword>
<feature type="transmembrane region" description="Helical" evidence="9">
    <location>
        <begin position="242"/>
        <end position="266"/>
    </location>
</feature>
<evidence type="ECO:0000256" key="4">
    <source>
        <dbReference type="ARBA" id="ARBA00022475"/>
    </source>
</evidence>
<comment type="similarity">
    <text evidence="2 8">Belongs to the nucleobase:cation symporter-2 (NCS2) (TC 2.A.40) family. Azg-like subfamily.</text>
</comment>
<feature type="transmembrane region" description="Helical" evidence="9">
    <location>
        <begin position="126"/>
        <end position="148"/>
    </location>
</feature>
<dbReference type="Proteomes" id="UP000197032">
    <property type="component" value="Unassembled WGS sequence"/>
</dbReference>
<evidence type="ECO:0000313" key="10">
    <source>
        <dbReference type="EMBL" id="GAW92174.1"/>
    </source>
</evidence>
<organism evidence="10 11">
    <name type="scientific">Calderihabitans maritimus</name>
    <dbReference type="NCBI Taxonomy" id="1246530"/>
    <lineage>
        <taxon>Bacteria</taxon>
        <taxon>Bacillati</taxon>
        <taxon>Bacillota</taxon>
        <taxon>Clostridia</taxon>
        <taxon>Neomoorellales</taxon>
        <taxon>Calderihabitantaceae</taxon>
        <taxon>Calderihabitans</taxon>
    </lineage>
</organism>
<feature type="transmembrane region" description="Helical" evidence="9">
    <location>
        <begin position="377"/>
        <end position="403"/>
    </location>
</feature>
<evidence type="ECO:0000256" key="5">
    <source>
        <dbReference type="ARBA" id="ARBA00022692"/>
    </source>
</evidence>
<evidence type="ECO:0000256" key="7">
    <source>
        <dbReference type="ARBA" id="ARBA00023136"/>
    </source>
</evidence>
<evidence type="ECO:0000313" key="11">
    <source>
        <dbReference type="Proteomes" id="UP000197032"/>
    </source>
</evidence>
<keyword evidence="6 8" id="KW-1133">Transmembrane helix</keyword>
<feature type="transmembrane region" description="Helical" evidence="9">
    <location>
        <begin position="47"/>
        <end position="69"/>
    </location>
</feature>
<evidence type="ECO:0000256" key="2">
    <source>
        <dbReference type="ARBA" id="ARBA00005697"/>
    </source>
</evidence>
<keyword evidence="4 8" id="KW-1003">Cell membrane</keyword>
<feature type="transmembrane region" description="Helical" evidence="9">
    <location>
        <begin position="348"/>
        <end position="365"/>
    </location>
</feature>
<evidence type="ECO:0000256" key="1">
    <source>
        <dbReference type="ARBA" id="ARBA00004651"/>
    </source>
</evidence>
<reference evidence="11" key="1">
    <citation type="journal article" date="2017" name="Appl. Environ. Microbiol.">
        <title>Genomic analysis of Calderihabitans maritimus KKC1, a thermophilic hydrogenogenic carboxydotrophic bacterium isolated from marine sediment.</title>
        <authorList>
            <person name="Omae K."/>
            <person name="Yoneda Y."/>
            <person name="Fukuyama Y."/>
            <person name="Yoshida T."/>
            <person name="Sako Y."/>
        </authorList>
    </citation>
    <scope>NUCLEOTIDE SEQUENCE [LARGE SCALE GENOMIC DNA]</scope>
    <source>
        <strain evidence="11">KKC1</strain>
    </source>
</reference>
<dbReference type="InterPro" id="IPR026033">
    <property type="entry name" value="Azg-like_bact_archaea"/>
</dbReference>
<dbReference type="InterPro" id="IPR006043">
    <property type="entry name" value="NCS2"/>
</dbReference>
<evidence type="ECO:0000256" key="3">
    <source>
        <dbReference type="ARBA" id="ARBA00022448"/>
    </source>
</evidence>
<dbReference type="PANTHER" id="PTHR43337:SF1">
    <property type="entry name" value="XANTHINE_URACIL PERMEASE C887.17-RELATED"/>
    <property type="match status" value="1"/>
</dbReference>
<comment type="subcellular location">
    <subcellularLocation>
        <location evidence="1 8">Cell membrane</location>
        <topology evidence="1 8">Multi-pass membrane protein</topology>
    </subcellularLocation>
</comment>
<evidence type="ECO:0000256" key="6">
    <source>
        <dbReference type="ARBA" id="ARBA00022989"/>
    </source>
</evidence>
<dbReference type="RefSeq" id="WP_088553586.1">
    <property type="nucleotide sequence ID" value="NZ_BDGJ01000060.1"/>
</dbReference>
<accession>A0A1Z5HRN6</accession>
<evidence type="ECO:0000256" key="8">
    <source>
        <dbReference type="PIRNR" id="PIRNR005353"/>
    </source>
</evidence>
<feature type="transmembrane region" description="Helical" evidence="9">
    <location>
        <begin position="168"/>
        <end position="187"/>
    </location>
</feature>
<feature type="transmembrane region" description="Helical" evidence="9">
    <location>
        <begin position="415"/>
        <end position="432"/>
    </location>
</feature>
<proteinExistence type="inferred from homology"/>
<protein>
    <submittedName>
        <fullName evidence="10">Permeases</fullName>
    </submittedName>
</protein>